<dbReference type="Gene3D" id="3.40.220.10">
    <property type="entry name" value="Leucine Aminopeptidase, subunit E, domain 1"/>
    <property type="match status" value="1"/>
</dbReference>
<dbReference type="GO" id="GO:0140291">
    <property type="term" value="P:peptidyl-glutamate ADP-deribosylation"/>
    <property type="evidence" value="ECO:0007669"/>
    <property type="project" value="TreeGrafter"/>
</dbReference>
<dbReference type="InterPro" id="IPR043472">
    <property type="entry name" value="Macro_dom-like"/>
</dbReference>
<evidence type="ECO:0000313" key="3">
    <source>
        <dbReference type="EMBL" id="SJL82527.1"/>
    </source>
</evidence>
<comment type="catalytic activity">
    <reaction evidence="1">
        <text>an N-(ADP-alpha-D-ribosyl)-thymidine in DNA + H2O = a thymidine in DNA + ADP-D-ribose</text>
        <dbReference type="Rhea" id="RHEA:71655"/>
        <dbReference type="Rhea" id="RHEA-COMP:13556"/>
        <dbReference type="Rhea" id="RHEA-COMP:18051"/>
        <dbReference type="ChEBI" id="CHEBI:15377"/>
        <dbReference type="ChEBI" id="CHEBI:57967"/>
        <dbReference type="ChEBI" id="CHEBI:137386"/>
        <dbReference type="ChEBI" id="CHEBI:191199"/>
    </reaction>
    <physiologicalReaction direction="left-to-right" evidence="1">
        <dbReference type="Rhea" id="RHEA:71656"/>
    </physiologicalReaction>
</comment>
<accession>A0A1R4B0W8</accession>
<dbReference type="PANTHER" id="PTHR12521:SF0">
    <property type="entry name" value="ADP-RIBOSE GLYCOHYDROLASE OARD1"/>
    <property type="match status" value="1"/>
</dbReference>
<reference evidence="3 4" key="1">
    <citation type="submission" date="2017-02" db="EMBL/GenBank/DDBJ databases">
        <authorList>
            <person name="Peterson S.W."/>
        </authorList>
    </citation>
    <scope>NUCLEOTIDE SEQUENCE [LARGE SCALE GENOMIC DNA]</scope>
    <source>
        <strain evidence="3 4">CECT 9027</strain>
    </source>
</reference>
<proteinExistence type="predicted"/>
<dbReference type="OrthoDB" id="9780211at2"/>
<dbReference type="PROSITE" id="PS51154">
    <property type="entry name" value="MACRO"/>
    <property type="match status" value="1"/>
</dbReference>
<dbReference type="Pfam" id="PF01661">
    <property type="entry name" value="Macro"/>
    <property type="match status" value="1"/>
</dbReference>
<dbReference type="AlphaFoldDB" id="A0A1R4B0W8"/>
<keyword evidence="4" id="KW-1185">Reference proteome</keyword>
<dbReference type="PANTHER" id="PTHR12521">
    <property type="entry name" value="PROTEIN C6ORF130"/>
    <property type="match status" value="1"/>
</dbReference>
<evidence type="ECO:0000256" key="1">
    <source>
        <dbReference type="ARBA" id="ARBA00035885"/>
    </source>
</evidence>
<evidence type="ECO:0000259" key="2">
    <source>
        <dbReference type="PROSITE" id="PS51154"/>
    </source>
</evidence>
<dbReference type="InterPro" id="IPR002589">
    <property type="entry name" value="Macro_dom"/>
</dbReference>
<organism evidence="3 4">
    <name type="scientific">Vibrio palustris</name>
    <dbReference type="NCBI Taxonomy" id="1918946"/>
    <lineage>
        <taxon>Bacteria</taxon>
        <taxon>Pseudomonadati</taxon>
        <taxon>Pseudomonadota</taxon>
        <taxon>Gammaproteobacteria</taxon>
        <taxon>Vibrionales</taxon>
        <taxon>Vibrionaceae</taxon>
        <taxon>Vibrio</taxon>
    </lineage>
</organism>
<sequence length="380" mass="43211">MLEFVKGDFFDFDADIRVNTVNCVGVMGAGVALAFKNKYPEMFKEYVRQCKANEIAPGRPCVWKQGDMFSKQIEIINFPTKNHWRKPSEYEYIEDGLIWLSNYLKNKEGLTITLPALGCGHGGLDWERVKKLITKYLKETSNKILVFEPESSKKAGKKVSIPSKKIFELENLGVYAVAKDENNYPSGLIRYTEKDLWVLGDLITEFDVAVISSTKPNDEEKSIVDELINYCVKNNYSILFGGSAFDKRMASIAMKKGVKTGVFLPSGIYNSAERMRDKGGDKSISVLSIGNPFTTFDKKEYIPSVLSRMFICKLVFFTTDRLKWLEKQKNIILENKIHSYFVNYKSLHGEDYYAAIGINSEPVELVDGDFPIEDLKTVDL</sequence>
<gene>
    <name evidence="3" type="ORF">VPAL9027_00456</name>
</gene>
<dbReference type="Proteomes" id="UP000189475">
    <property type="component" value="Unassembled WGS sequence"/>
</dbReference>
<protein>
    <submittedName>
        <fullName evidence="3">RNase III inhibitor</fullName>
    </submittedName>
</protein>
<dbReference type="EMBL" id="FUFT01000002">
    <property type="protein sequence ID" value="SJL82527.1"/>
    <property type="molecule type" value="Genomic_DNA"/>
</dbReference>
<dbReference type="CDD" id="cd02901">
    <property type="entry name" value="Macro_Poa1p-like"/>
    <property type="match status" value="1"/>
</dbReference>
<dbReference type="SUPFAM" id="SSF52949">
    <property type="entry name" value="Macro domain-like"/>
    <property type="match status" value="1"/>
</dbReference>
<dbReference type="RefSeq" id="WP_077311924.1">
    <property type="nucleotide sequence ID" value="NZ_AP024887.1"/>
</dbReference>
<evidence type="ECO:0000313" key="4">
    <source>
        <dbReference type="Proteomes" id="UP000189475"/>
    </source>
</evidence>
<feature type="domain" description="Macro" evidence="2">
    <location>
        <begin position="1"/>
        <end position="155"/>
    </location>
</feature>
<dbReference type="STRING" id="1918946.VPAL9027_00456"/>
<dbReference type="InterPro" id="IPR050892">
    <property type="entry name" value="ADP-ribose_metab_enzymes"/>
</dbReference>
<dbReference type="SMART" id="SM00506">
    <property type="entry name" value="A1pp"/>
    <property type="match status" value="1"/>
</dbReference>
<name>A0A1R4B0W8_9VIBR</name>